<dbReference type="CDD" id="cd00640">
    <property type="entry name" value="Trp-synth-beta_II"/>
    <property type="match status" value="1"/>
</dbReference>
<sequence length="415" mass="45099">MNKAGELKYVVNEQARKQEVEEDTVAFLDRETVKRVRAFHQSFPQYEVTPLQSLNKLAGKLGVNKIWVKDESFRFGLNAFKVLGGSYAAGRVLAEKLGRETAQLTFGELNTDEVRAQLGGLTFVTATDGNHGRGIAWTAQQLGQKSVVFMPGGSSETRLNNIIKEGADASITNLNYDDAVRWAGTYAAENNGTLVQDSAWEGYEQIPVWIMQGYCTLIDEALEQIRAEGEEAPTHVFLQAGVGSFAASMLGYLLMQFGADRPVTVIVEPEEAACIYRSAAAGDGKPHAVEGEMPTIMAGLACGEPSTVAWPLLRDYADLYISCPDYTAARGMRILGNPLEGDPKVISGESGAVGLGVLSSILARGDQHELAERLKLDQDAKILLISTEGDTDPDSYRDIVWNGVFSGWREGEKHG</sequence>
<comment type="cofactor">
    <cofactor evidence="1">
        <name>pyridoxal 5'-phosphate</name>
        <dbReference type="ChEBI" id="CHEBI:597326"/>
    </cofactor>
</comment>
<dbReference type="EMBL" id="FNDX01000012">
    <property type="protein sequence ID" value="SDJ12516.1"/>
    <property type="molecule type" value="Genomic_DNA"/>
</dbReference>
<dbReference type="Gene3D" id="3.40.50.1100">
    <property type="match status" value="3"/>
</dbReference>
<keyword evidence="5" id="KW-1185">Reference proteome</keyword>
<keyword evidence="4" id="KW-0456">Lyase</keyword>
<reference evidence="5" key="1">
    <citation type="submission" date="2016-10" db="EMBL/GenBank/DDBJ databases">
        <authorList>
            <person name="Varghese N."/>
            <person name="Submissions S."/>
        </authorList>
    </citation>
    <scope>NUCLEOTIDE SEQUENCE [LARGE SCALE GENOMIC DNA]</scope>
    <source>
        <strain evidence="5">CGMCC 1.11012</strain>
    </source>
</reference>
<proteinExistence type="predicted"/>
<feature type="domain" description="Tryptophan synthase beta chain-like PALP" evidence="3">
    <location>
        <begin position="45"/>
        <end position="385"/>
    </location>
</feature>
<dbReference type="NCBIfam" id="NF006058">
    <property type="entry name" value="PRK08206.1"/>
    <property type="match status" value="1"/>
</dbReference>
<dbReference type="InterPro" id="IPR001926">
    <property type="entry name" value="TrpB-like_PALP"/>
</dbReference>
<dbReference type="PANTHER" id="PTHR42937">
    <property type="match status" value="1"/>
</dbReference>
<dbReference type="RefSeq" id="WP_244157687.1">
    <property type="nucleotide sequence ID" value="NZ_CBCSKY010000025.1"/>
</dbReference>
<name>A0A1G8R6A0_9BACL</name>
<dbReference type="SUPFAM" id="SSF53686">
    <property type="entry name" value="Tryptophan synthase beta subunit-like PLP-dependent enzymes"/>
    <property type="match status" value="1"/>
</dbReference>
<evidence type="ECO:0000313" key="4">
    <source>
        <dbReference type="EMBL" id="SDJ12516.1"/>
    </source>
</evidence>
<evidence type="ECO:0000256" key="1">
    <source>
        <dbReference type="ARBA" id="ARBA00001933"/>
    </source>
</evidence>
<accession>A0A1G8R6A0</accession>
<evidence type="ECO:0000259" key="3">
    <source>
        <dbReference type="Pfam" id="PF00291"/>
    </source>
</evidence>
<organism evidence="4 5">
    <name type="scientific">Paenibacillus typhae</name>
    <dbReference type="NCBI Taxonomy" id="1174501"/>
    <lineage>
        <taxon>Bacteria</taxon>
        <taxon>Bacillati</taxon>
        <taxon>Bacillota</taxon>
        <taxon>Bacilli</taxon>
        <taxon>Bacillales</taxon>
        <taxon>Paenibacillaceae</taxon>
        <taxon>Paenibacillus</taxon>
    </lineage>
</organism>
<dbReference type="NCBIfam" id="TIGR03528">
    <property type="entry name" value="2_3_DAP_am_ly"/>
    <property type="match status" value="1"/>
</dbReference>
<dbReference type="GO" id="GO:1901605">
    <property type="term" value="P:alpha-amino acid metabolic process"/>
    <property type="evidence" value="ECO:0007669"/>
    <property type="project" value="UniProtKB-ARBA"/>
</dbReference>
<dbReference type="GO" id="GO:0030170">
    <property type="term" value="F:pyridoxal phosphate binding"/>
    <property type="evidence" value="ECO:0007669"/>
    <property type="project" value="InterPro"/>
</dbReference>
<dbReference type="NCBIfam" id="TIGR01747">
    <property type="entry name" value="diampropi_NH3ly"/>
    <property type="match status" value="1"/>
</dbReference>
<dbReference type="AlphaFoldDB" id="A0A1G8R6A0"/>
<protein>
    <submittedName>
        <fullName evidence="4">Diaminopropionate ammonia-lyase</fullName>
    </submittedName>
</protein>
<keyword evidence="2" id="KW-0663">Pyridoxal phosphate</keyword>
<dbReference type="Pfam" id="PF00291">
    <property type="entry name" value="PALP"/>
    <property type="match status" value="1"/>
</dbReference>
<evidence type="ECO:0000256" key="2">
    <source>
        <dbReference type="ARBA" id="ARBA00022898"/>
    </source>
</evidence>
<dbReference type="InterPro" id="IPR036052">
    <property type="entry name" value="TrpB-like_PALP_sf"/>
</dbReference>
<dbReference type="Proteomes" id="UP000199050">
    <property type="component" value="Unassembled WGS sequence"/>
</dbReference>
<gene>
    <name evidence="4" type="ORF">SAMN05216192_11212</name>
</gene>
<dbReference type="GO" id="GO:0008838">
    <property type="term" value="F:diaminopropionate ammonia-lyase activity"/>
    <property type="evidence" value="ECO:0007669"/>
    <property type="project" value="InterPro"/>
</dbReference>
<dbReference type="InterPro" id="IPR010081">
    <property type="entry name" value="DiNH2opropionate_NH3_lyase"/>
</dbReference>
<dbReference type="STRING" id="1174501.SAMN05216192_11212"/>
<dbReference type="InterPro" id="IPR019871">
    <property type="entry name" value="DiNH2propionate_NH3-lyase_sub"/>
</dbReference>
<dbReference type="PANTHER" id="PTHR42937:SF1">
    <property type="entry name" value="DIAMINOPROPIONATE AMMONIA-LYASE"/>
    <property type="match status" value="1"/>
</dbReference>
<evidence type="ECO:0000313" key="5">
    <source>
        <dbReference type="Proteomes" id="UP000199050"/>
    </source>
</evidence>